<dbReference type="InterPro" id="IPR013321">
    <property type="entry name" value="Arc_rbn_hlx_hlx"/>
</dbReference>
<dbReference type="EMBL" id="AP022829">
    <property type="protein sequence ID" value="BCA88615.1"/>
    <property type="molecule type" value="Genomic_DNA"/>
</dbReference>
<evidence type="ECO:0000313" key="1">
    <source>
        <dbReference type="EMBL" id="BCA88615.1"/>
    </source>
</evidence>
<reference evidence="2" key="1">
    <citation type="journal article" date="2020" name="Microbiol. Resour. Announc.">
        <title>Complete Genome Sequence of Adlercreutzia sp. Strain 8CFCBH1, a Potent Producer of Equol, Isolated from Healthy Japanese Feces.</title>
        <authorList>
            <person name="Ogata Y."/>
            <person name="Sakamoto M."/>
            <person name="Ohkuma M."/>
            <person name="Hattori M."/>
            <person name="Suda W."/>
        </authorList>
    </citation>
    <scope>NUCLEOTIDE SEQUENCE [LARGE SCALE GENOMIC DNA]</scope>
    <source>
        <strain evidence="2">8CFCBH1</strain>
    </source>
</reference>
<organism evidence="1 2">
    <name type="scientific">Adlercreutzia hattorii</name>
    <dbReference type="NCBI Taxonomy" id="2707299"/>
    <lineage>
        <taxon>Bacteria</taxon>
        <taxon>Bacillati</taxon>
        <taxon>Actinomycetota</taxon>
        <taxon>Coriobacteriia</taxon>
        <taxon>Eggerthellales</taxon>
        <taxon>Eggerthellaceae</taxon>
        <taxon>Adlercreutzia</taxon>
    </lineage>
</organism>
<dbReference type="KEGG" id="ahat:ADCFC_12340"/>
<dbReference type="RefSeq" id="WP_173112896.1">
    <property type="nucleotide sequence ID" value="NZ_AP022829.1"/>
</dbReference>
<sequence>MPTATKDAEIKFRTSDELKRQTRCVYDRWGLTLSEAFNLFMRKSVEVGGLPFDLRPEPSPVLTGRETLRPDPATGVTVLPAWMDAPEDEGLYDDLV</sequence>
<evidence type="ECO:0000313" key="2">
    <source>
        <dbReference type="Proteomes" id="UP000501727"/>
    </source>
</evidence>
<accession>A0A6F8SKN2</accession>
<keyword evidence="2" id="KW-1185">Reference proteome</keyword>
<dbReference type="Gene3D" id="1.10.1220.10">
    <property type="entry name" value="Met repressor-like"/>
    <property type="match status" value="1"/>
</dbReference>
<gene>
    <name evidence="1" type="ORF">ADCFC_11130</name>
</gene>
<dbReference type="GO" id="GO:0006355">
    <property type="term" value="P:regulation of DNA-templated transcription"/>
    <property type="evidence" value="ECO:0007669"/>
    <property type="project" value="InterPro"/>
</dbReference>
<dbReference type="AlphaFoldDB" id="A0A6F8SKN2"/>
<dbReference type="Pfam" id="PF04221">
    <property type="entry name" value="RelB"/>
    <property type="match status" value="1"/>
</dbReference>
<reference evidence="2" key="2">
    <citation type="submission" date="2020-03" db="EMBL/GenBank/DDBJ databases">
        <title>Complete Genome Sequence of Adlercreutzia sp. strain 8CFCBH1 Producing Equol, Isolated from Healthy Japanese Feces.</title>
        <authorList>
            <person name="Ogata Y."/>
            <person name="Sakamoto M."/>
            <person name="Ohkuma M."/>
            <person name="Hattori M."/>
            <person name="Suda W."/>
        </authorList>
    </citation>
    <scope>NUCLEOTIDE SEQUENCE [LARGE SCALE GENOMIC DNA]</scope>
    <source>
        <strain evidence="2">8CFCBH1</strain>
    </source>
</reference>
<name>A0A6F8SKN2_9ACTN</name>
<dbReference type="InterPro" id="IPR007337">
    <property type="entry name" value="RelB/DinJ"/>
</dbReference>
<protein>
    <submittedName>
        <fullName evidence="1">Translation repressor RelB</fullName>
    </submittedName>
</protein>
<dbReference type="Proteomes" id="UP000501727">
    <property type="component" value="Chromosome"/>
</dbReference>
<proteinExistence type="predicted"/>